<dbReference type="Proteomes" id="UP000663848">
    <property type="component" value="Unassembled WGS sequence"/>
</dbReference>
<organism evidence="2 3">
    <name type="scientific">Rotaria socialis</name>
    <dbReference type="NCBI Taxonomy" id="392032"/>
    <lineage>
        <taxon>Eukaryota</taxon>
        <taxon>Metazoa</taxon>
        <taxon>Spiralia</taxon>
        <taxon>Gnathifera</taxon>
        <taxon>Rotifera</taxon>
        <taxon>Eurotatoria</taxon>
        <taxon>Bdelloidea</taxon>
        <taxon>Philodinida</taxon>
        <taxon>Philodinidae</taxon>
        <taxon>Rotaria</taxon>
    </lineage>
</organism>
<evidence type="ECO:0000313" key="2">
    <source>
        <dbReference type="EMBL" id="CAF4828874.1"/>
    </source>
</evidence>
<name>A0A821QMF4_9BILA</name>
<dbReference type="EMBL" id="CAJOBR010005798">
    <property type="protein sequence ID" value="CAF4828874.1"/>
    <property type="molecule type" value="Genomic_DNA"/>
</dbReference>
<protein>
    <submittedName>
        <fullName evidence="2">Uncharacterized protein</fullName>
    </submittedName>
</protein>
<feature type="non-terminal residue" evidence="2">
    <location>
        <position position="92"/>
    </location>
</feature>
<feature type="signal peptide" evidence="1">
    <location>
        <begin position="1"/>
        <end position="25"/>
    </location>
</feature>
<reference evidence="2" key="1">
    <citation type="submission" date="2021-02" db="EMBL/GenBank/DDBJ databases">
        <authorList>
            <person name="Nowell W R."/>
        </authorList>
    </citation>
    <scope>NUCLEOTIDE SEQUENCE</scope>
</reference>
<evidence type="ECO:0000313" key="3">
    <source>
        <dbReference type="Proteomes" id="UP000663848"/>
    </source>
</evidence>
<keyword evidence="1" id="KW-0732">Signal</keyword>
<feature type="chain" id="PRO_5032690406" evidence="1">
    <location>
        <begin position="26"/>
        <end position="92"/>
    </location>
</feature>
<gene>
    <name evidence="2" type="ORF">QYT958_LOCUS25555</name>
</gene>
<accession>A0A821QMF4</accession>
<proteinExistence type="predicted"/>
<evidence type="ECO:0000256" key="1">
    <source>
        <dbReference type="SAM" id="SignalP"/>
    </source>
</evidence>
<sequence>MSINLFTIIVLFCIECLSLINRVNCSSDNNNITTTTTMLILTTAQSSSINDNFKRRSARHFINKALHFTDNNNITSSTYRIRIFGTTNHYNT</sequence>
<dbReference type="AlphaFoldDB" id="A0A821QMF4"/>
<comment type="caution">
    <text evidence="2">The sequence shown here is derived from an EMBL/GenBank/DDBJ whole genome shotgun (WGS) entry which is preliminary data.</text>
</comment>